<dbReference type="EMBL" id="STFF01000003">
    <property type="protein sequence ID" value="THU39364.1"/>
    <property type="molecule type" value="Genomic_DNA"/>
</dbReference>
<feature type="transmembrane region" description="Helical" evidence="6">
    <location>
        <begin position="427"/>
        <end position="444"/>
    </location>
</feature>
<keyword evidence="2" id="KW-1003">Cell membrane</keyword>
<dbReference type="Pfam" id="PF01943">
    <property type="entry name" value="Polysacc_synt"/>
    <property type="match status" value="1"/>
</dbReference>
<dbReference type="AlphaFoldDB" id="A0A4S8HYW8"/>
<evidence type="ECO:0000256" key="3">
    <source>
        <dbReference type="ARBA" id="ARBA00022692"/>
    </source>
</evidence>
<keyword evidence="4 6" id="KW-1133">Transmembrane helix</keyword>
<dbReference type="PANTHER" id="PTHR30250:SF26">
    <property type="entry name" value="PSMA PROTEIN"/>
    <property type="match status" value="1"/>
</dbReference>
<feature type="transmembrane region" description="Helical" evidence="6">
    <location>
        <begin position="214"/>
        <end position="234"/>
    </location>
</feature>
<evidence type="ECO:0000256" key="6">
    <source>
        <dbReference type="SAM" id="Phobius"/>
    </source>
</evidence>
<keyword evidence="8" id="KW-1185">Reference proteome</keyword>
<feature type="transmembrane region" description="Helical" evidence="6">
    <location>
        <begin position="465"/>
        <end position="482"/>
    </location>
</feature>
<dbReference type="InterPro" id="IPR002797">
    <property type="entry name" value="Polysacc_synth"/>
</dbReference>
<comment type="caution">
    <text evidence="7">The sequence shown here is derived from an EMBL/GenBank/DDBJ whole genome shotgun (WGS) entry which is preliminary data.</text>
</comment>
<dbReference type="InterPro" id="IPR050833">
    <property type="entry name" value="Poly_Biosynth_Transport"/>
</dbReference>
<feature type="transmembrane region" description="Helical" evidence="6">
    <location>
        <begin position="300"/>
        <end position="321"/>
    </location>
</feature>
<evidence type="ECO:0000256" key="5">
    <source>
        <dbReference type="ARBA" id="ARBA00023136"/>
    </source>
</evidence>
<evidence type="ECO:0000256" key="1">
    <source>
        <dbReference type="ARBA" id="ARBA00004651"/>
    </source>
</evidence>
<evidence type="ECO:0000256" key="4">
    <source>
        <dbReference type="ARBA" id="ARBA00022989"/>
    </source>
</evidence>
<dbReference type="Proteomes" id="UP000306918">
    <property type="component" value="Unassembled WGS sequence"/>
</dbReference>
<feature type="transmembrane region" description="Helical" evidence="6">
    <location>
        <begin position="278"/>
        <end position="294"/>
    </location>
</feature>
<feature type="transmembrane region" description="Helical" evidence="6">
    <location>
        <begin position="118"/>
        <end position="142"/>
    </location>
</feature>
<feature type="transmembrane region" description="Helical" evidence="6">
    <location>
        <begin position="154"/>
        <end position="179"/>
    </location>
</feature>
<evidence type="ECO:0000313" key="8">
    <source>
        <dbReference type="Proteomes" id="UP000306918"/>
    </source>
</evidence>
<sequence>MFINDKAMIEKPIIEKPSEDIGGQKNGVGKKENLKQRAYLNTVSSMMDYTANRLTGLFVNPFVIEGLGTSLFGIWQMLGQFTGYVNIADTRSSQVLKWTVAQKKDVASVEELRKDAGAAFVVMLLVMPVILIAGSFIAWYAPYITHAEKAHYDLIRITCSLLIFSVLVFKFFELFEAVLRGMNLTFKRMGVRAIIVILGGGLKVLAIIRGYGLIGLAVVQLFDTLLIGTSYYIVVKRNVEWFGFAKPNRSNIFRFGKLSAWYLADAGANMVNTNSDKILLGIIAGPVTVAYYTLTKFIPAALQGLINRVILGIMPGIGKLLGLKEYDKVNRVRKKINSVSLLLTTAFGVTVIIFNQSFLNAWVGKEHFAGHTANALIMIMTIQDTFVKNDAYIISATLDIKKKVFLTLISGVLFAGFGVVLVSKMGVAGLCLSFMISRLFLFIGQRRVLAALMKTETQTAFNINYRPFVTAILMLGIAMWLATKTGSIGIYQVILFAPAVFVISLPLFYFSGLSKAERLELQQIITSIKFFKSDSGFSKN</sequence>
<feature type="transmembrane region" description="Helical" evidence="6">
    <location>
        <begin position="404"/>
        <end position="421"/>
    </location>
</feature>
<gene>
    <name evidence="7" type="ORF">FAM09_12700</name>
</gene>
<accession>A0A4S8HYW8</accession>
<keyword evidence="5 6" id="KW-0472">Membrane</keyword>
<feature type="transmembrane region" description="Helical" evidence="6">
    <location>
        <begin position="191"/>
        <end position="208"/>
    </location>
</feature>
<keyword evidence="3 6" id="KW-0812">Transmembrane</keyword>
<name>A0A4S8HYW8_9BACT</name>
<dbReference type="GO" id="GO:0005886">
    <property type="term" value="C:plasma membrane"/>
    <property type="evidence" value="ECO:0007669"/>
    <property type="project" value="UniProtKB-SubCell"/>
</dbReference>
<feature type="transmembrane region" description="Helical" evidence="6">
    <location>
        <begin position="368"/>
        <end position="383"/>
    </location>
</feature>
<organism evidence="7 8">
    <name type="scientific">Niastella caeni</name>
    <dbReference type="NCBI Taxonomy" id="2569763"/>
    <lineage>
        <taxon>Bacteria</taxon>
        <taxon>Pseudomonadati</taxon>
        <taxon>Bacteroidota</taxon>
        <taxon>Chitinophagia</taxon>
        <taxon>Chitinophagales</taxon>
        <taxon>Chitinophagaceae</taxon>
        <taxon>Niastella</taxon>
    </lineage>
</organism>
<dbReference type="PANTHER" id="PTHR30250">
    <property type="entry name" value="PST FAMILY PREDICTED COLANIC ACID TRANSPORTER"/>
    <property type="match status" value="1"/>
</dbReference>
<reference evidence="7 8" key="1">
    <citation type="submission" date="2019-04" db="EMBL/GenBank/DDBJ databases">
        <title>Niastella caeni sp. nov., isolated from activated sludge.</title>
        <authorList>
            <person name="Sheng M."/>
        </authorList>
    </citation>
    <scope>NUCLEOTIDE SEQUENCE [LARGE SCALE GENOMIC DNA]</scope>
    <source>
        <strain evidence="7 8">HX-2-15</strain>
    </source>
</reference>
<dbReference type="OrthoDB" id="512217at2"/>
<evidence type="ECO:0000313" key="7">
    <source>
        <dbReference type="EMBL" id="THU39364.1"/>
    </source>
</evidence>
<comment type="subcellular location">
    <subcellularLocation>
        <location evidence="1">Cell membrane</location>
        <topology evidence="1">Multi-pass membrane protein</topology>
    </subcellularLocation>
</comment>
<feature type="transmembrane region" description="Helical" evidence="6">
    <location>
        <begin position="341"/>
        <end position="362"/>
    </location>
</feature>
<feature type="transmembrane region" description="Helical" evidence="6">
    <location>
        <begin position="488"/>
        <end position="510"/>
    </location>
</feature>
<proteinExistence type="predicted"/>
<evidence type="ECO:0000256" key="2">
    <source>
        <dbReference type="ARBA" id="ARBA00022475"/>
    </source>
</evidence>
<protein>
    <submittedName>
        <fullName evidence="7">Lipopolysaccharide biosynthesis protein</fullName>
    </submittedName>
</protein>